<dbReference type="GO" id="GO:0034388">
    <property type="term" value="C:Pwp2p-containing subcomplex of 90S preribosome"/>
    <property type="evidence" value="ECO:0007669"/>
    <property type="project" value="TreeGrafter"/>
</dbReference>
<reference evidence="5" key="1">
    <citation type="submission" date="2015-07" db="EMBL/GenBank/DDBJ databases">
        <title>Adaptation to a free-living lifestyle via gene acquisitions in the diplomonad Trepomonas sp. PC1.</title>
        <authorList>
            <person name="Xu F."/>
            <person name="Jerlstrom-Hultqvist J."/>
            <person name="Kolisko M."/>
            <person name="Simpson A.G.B."/>
            <person name="Roger A.J."/>
            <person name="Svard S.G."/>
            <person name="Andersson J.O."/>
        </authorList>
    </citation>
    <scope>NUCLEOTIDE SEQUENCE</scope>
    <source>
        <strain evidence="5">PC1</strain>
    </source>
</reference>
<dbReference type="EMBL" id="GDID01003549">
    <property type="protein sequence ID" value="JAP93057.1"/>
    <property type="molecule type" value="Transcribed_RNA"/>
</dbReference>
<evidence type="ECO:0000256" key="3">
    <source>
        <dbReference type="PROSITE-ProRule" id="PRU00221"/>
    </source>
</evidence>
<keyword evidence="2" id="KW-0677">Repeat</keyword>
<dbReference type="InterPro" id="IPR001680">
    <property type="entry name" value="WD40_rpt"/>
</dbReference>
<dbReference type="InterPro" id="IPR036322">
    <property type="entry name" value="WD40_repeat_dom_sf"/>
</dbReference>
<dbReference type="InterPro" id="IPR051570">
    <property type="entry name" value="TBC1_cilium_biogenesis"/>
</dbReference>
<feature type="repeat" description="WD" evidence="3">
    <location>
        <begin position="498"/>
        <end position="539"/>
    </location>
</feature>
<dbReference type="AlphaFoldDB" id="A0A146K8Y6"/>
<dbReference type="PROSITE" id="PS50082">
    <property type="entry name" value="WD_REPEATS_2"/>
    <property type="match status" value="1"/>
</dbReference>
<name>A0A146K8Y6_9EUKA</name>
<accession>A0A146K8Y6</accession>
<dbReference type="GO" id="GO:0032040">
    <property type="term" value="C:small-subunit processome"/>
    <property type="evidence" value="ECO:0007669"/>
    <property type="project" value="TreeGrafter"/>
</dbReference>
<feature type="coiled-coil region" evidence="4">
    <location>
        <begin position="227"/>
        <end position="254"/>
    </location>
</feature>
<evidence type="ECO:0000256" key="1">
    <source>
        <dbReference type="ARBA" id="ARBA00022574"/>
    </source>
</evidence>
<dbReference type="Gene3D" id="2.130.10.10">
    <property type="entry name" value="YVTN repeat-like/Quinoprotein amine dehydrogenase"/>
    <property type="match status" value="3"/>
</dbReference>
<dbReference type="SUPFAM" id="SSF50978">
    <property type="entry name" value="WD40 repeat-like"/>
    <property type="match status" value="2"/>
</dbReference>
<dbReference type="GO" id="GO:0030515">
    <property type="term" value="F:snoRNA binding"/>
    <property type="evidence" value="ECO:0007669"/>
    <property type="project" value="TreeGrafter"/>
</dbReference>
<proteinExistence type="predicted"/>
<dbReference type="PANTHER" id="PTHR19853:SF0">
    <property type="entry name" value="WD REPEAT-CONTAINING PROTEIN 3"/>
    <property type="match status" value="1"/>
</dbReference>
<evidence type="ECO:0000313" key="5">
    <source>
        <dbReference type="EMBL" id="JAP93057.1"/>
    </source>
</evidence>
<sequence>MKLHPNLNAVALGCSDQYLRILFIDKQEFISFPTDSKPSCVNFSNDGTVVVCGMQNGSLNVYDFNDQQLIKKLEKIHSQPITQAVLYRDLIVTASVDKLFQVFRNFSKIQTVMMQSTFQLNMVNDTLVASQEDGIVQLYQFNAVQFVNIAEQFRENELFVEVSRQLEAESFVQPETHQKDQFNLVSKFERQNCQQIQNIIFQGDYLFLTTKKAVEIYFVKPLLEVQKHQKQRVNRTVKQRLERIQNQLQQNKISSDRQIELKQLFSPVEVVSFNDLFESCQVILLQQVTNASIHQFSTSVKILFSQLGQLSTYTLLKEENKLNLNQQQQSFNHPINTCCMNQENTVILLADQQYVKLYSVRNCQQLASIELPDNLNTPVVSIILNGNLYAVILSVSGLCCIVNLLQNQIENLIQIHEKRIVSAYVQNDQLTTFSEDGFIKFYSFKIQNQQLSLIEERSIDTNFTLTCGLCYKELIIFGCSDNQIRIHYFDTFKFKMCLYGHSLPPLQLQMSSTGERLFSIGADKTLRSWGLTFGECLKQIKLQKSPSTLLLIPDTHLVFVTSKEGQISQFDMDSYQFIYYLGEGNYGKKFVRGHFAPIRCSAMSSNGKFFVTAGADGGKTWIQSSDLVSIQDEEQKQLKVEAVGENLAWGEKLNKEQVDWLDQLEEMVDSCFVKYENQLKPVEEEDNTNINSNNQVDQMRLAYNAYKKQQNQPWQVEIVNFLIEKCPRTLVVDLMRALPVSCADRLKQMLIQLIQNGNQQEQVVWVLLRLVRSVYNGQGGQVGVIMQRVLMGIYDKTQSCLGQLNMLSEE</sequence>
<dbReference type="SMART" id="SM00320">
    <property type="entry name" value="WD40"/>
    <property type="match status" value="7"/>
</dbReference>
<keyword evidence="1 3" id="KW-0853">WD repeat</keyword>
<keyword evidence="4" id="KW-0175">Coiled coil</keyword>
<evidence type="ECO:0000256" key="2">
    <source>
        <dbReference type="ARBA" id="ARBA00022737"/>
    </source>
</evidence>
<dbReference type="InterPro" id="IPR015943">
    <property type="entry name" value="WD40/YVTN_repeat-like_dom_sf"/>
</dbReference>
<evidence type="ECO:0000256" key="4">
    <source>
        <dbReference type="SAM" id="Coils"/>
    </source>
</evidence>
<dbReference type="GO" id="GO:0030490">
    <property type="term" value="P:maturation of SSU-rRNA"/>
    <property type="evidence" value="ECO:0007669"/>
    <property type="project" value="TreeGrafter"/>
</dbReference>
<protein>
    <submittedName>
        <fullName evidence="5">WD40 domain-containing protein</fullName>
    </submittedName>
</protein>
<dbReference type="Pfam" id="PF00400">
    <property type="entry name" value="WD40"/>
    <property type="match status" value="2"/>
</dbReference>
<dbReference type="PANTHER" id="PTHR19853">
    <property type="entry name" value="WD REPEAT CONTAINING PROTEIN 3 WDR3"/>
    <property type="match status" value="1"/>
</dbReference>
<organism evidence="5">
    <name type="scientific">Trepomonas sp. PC1</name>
    <dbReference type="NCBI Taxonomy" id="1076344"/>
    <lineage>
        <taxon>Eukaryota</taxon>
        <taxon>Metamonada</taxon>
        <taxon>Diplomonadida</taxon>
        <taxon>Hexamitidae</taxon>
        <taxon>Hexamitinae</taxon>
        <taxon>Trepomonas</taxon>
    </lineage>
</organism>
<gene>
    <name evidence="5" type="ORF">TPC1_14793</name>
</gene>